<dbReference type="PANTHER" id="PTHR23409:SF21">
    <property type="entry name" value="CAPSID PROTEIN"/>
    <property type="match status" value="1"/>
</dbReference>
<accession>A0AAE1H780</accession>
<dbReference type="AlphaFoldDB" id="A0AAE1H780"/>
<dbReference type="PANTHER" id="PTHR23409">
    <property type="entry name" value="RIBONUCLEOSIDE-DIPHOSPHATE REDUCTASE SMALL CHAIN"/>
    <property type="match status" value="1"/>
</dbReference>
<dbReference type="InterPro" id="IPR000358">
    <property type="entry name" value="RNR_small_fam"/>
</dbReference>
<keyword evidence="2" id="KW-1185">Reference proteome</keyword>
<proteinExistence type="predicted"/>
<dbReference type="GO" id="GO:0004748">
    <property type="term" value="F:ribonucleoside-diphosphate reductase activity, thioredoxin disulfide as acceptor"/>
    <property type="evidence" value="ECO:0007669"/>
    <property type="project" value="TreeGrafter"/>
</dbReference>
<evidence type="ECO:0000313" key="2">
    <source>
        <dbReference type="Proteomes" id="UP001219518"/>
    </source>
</evidence>
<dbReference type="GO" id="GO:0009263">
    <property type="term" value="P:deoxyribonucleotide biosynthetic process"/>
    <property type="evidence" value="ECO:0007669"/>
    <property type="project" value="InterPro"/>
</dbReference>
<protein>
    <submittedName>
        <fullName evidence="1">Uncharacterized protein</fullName>
    </submittedName>
</protein>
<name>A0AAE1H780_9NEOP</name>
<reference evidence="1" key="2">
    <citation type="journal article" date="2023" name="BMC Genomics">
        <title>Pest status, molecular evolution, and epigenetic factors derived from the genome assembly of Frankliniella fusca, a thysanopteran phytovirus vector.</title>
        <authorList>
            <person name="Catto M.A."/>
            <person name="Labadie P.E."/>
            <person name="Jacobson A.L."/>
            <person name="Kennedy G.G."/>
            <person name="Srinivasan R."/>
            <person name="Hunt B.G."/>
        </authorList>
    </citation>
    <scope>NUCLEOTIDE SEQUENCE</scope>
    <source>
        <strain evidence="1">PL_HMW_Pooled</strain>
    </source>
</reference>
<gene>
    <name evidence="1" type="ORF">KUF71_006074</name>
</gene>
<sequence length="587" mass="66923">MSFLHNASVEALRTELDLWAIPPTQTVLEGGQWIPYKPITSIDQSNTVEFCVPGTGNEYIDPAHTLLQVRGKIVDSQDLDFTADDKNEATPINYLLHSLWSQVDVSLNQKVISQSAMTYPYRSYIESLLAYDAPAKNSHMSMRMWYKDTAGYMDEVKPQNNEGLKARHELTKNSKMFEVMGPIHSDFFNQDRFLLNNVELRIKLTRQRDPFVLMSTFQNEKLLILDATLLVRKVPKYPLTRVDLKTITIPAGLQDKTISNLHLGQIPKRIIIGFVTNQAFNGHYQSNPYNFQHFNLNYLSLFVDTQQIPAQPLTPDFERNLHIDAYNTLFSGTGIHWKDEGNDITYAEYPRGYTLYAFDISQDLSANESHWNLQRQGIVRMEVKFAKPLTTAVNCIVFSEFNNLIEIDKNRNVVVDYVVLISSVKLRAEMKPHMFISQLYYCESVNSARQQLFATEGKPLLHIPPALATLKQHIMRRAAYQAGEVWGRATRRSWDDFPAPVGWGWKMDGGKYVVHWSDQDDIWITSRELSICGCASGCGTNRCSCRRASVPCALACKKCRGNCQNSKRENALPPETEEDVDGDLTPI</sequence>
<dbReference type="EMBL" id="JAHWGI010000486">
    <property type="protein sequence ID" value="KAK3916082.1"/>
    <property type="molecule type" value="Genomic_DNA"/>
</dbReference>
<comment type="caution">
    <text evidence="1">The sequence shown here is derived from an EMBL/GenBank/DDBJ whole genome shotgun (WGS) entry which is preliminary data.</text>
</comment>
<dbReference type="GO" id="GO:0005829">
    <property type="term" value="C:cytosol"/>
    <property type="evidence" value="ECO:0007669"/>
    <property type="project" value="TreeGrafter"/>
</dbReference>
<dbReference type="Proteomes" id="UP001219518">
    <property type="component" value="Unassembled WGS sequence"/>
</dbReference>
<reference evidence="1" key="1">
    <citation type="submission" date="2021-07" db="EMBL/GenBank/DDBJ databases">
        <authorList>
            <person name="Catto M.A."/>
            <person name="Jacobson A."/>
            <person name="Kennedy G."/>
            <person name="Labadie P."/>
            <person name="Hunt B.G."/>
            <person name="Srinivasan R."/>
        </authorList>
    </citation>
    <scope>NUCLEOTIDE SEQUENCE</scope>
    <source>
        <strain evidence="1">PL_HMW_Pooled</strain>
        <tissue evidence="1">Head</tissue>
    </source>
</reference>
<evidence type="ECO:0000313" key="1">
    <source>
        <dbReference type="EMBL" id="KAK3916082.1"/>
    </source>
</evidence>
<organism evidence="1 2">
    <name type="scientific">Frankliniella fusca</name>
    <dbReference type="NCBI Taxonomy" id="407009"/>
    <lineage>
        <taxon>Eukaryota</taxon>
        <taxon>Metazoa</taxon>
        <taxon>Ecdysozoa</taxon>
        <taxon>Arthropoda</taxon>
        <taxon>Hexapoda</taxon>
        <taxon>Insecta</taxon>
        <taxon>Pterygota</taxon>
        <taxon>Neoptera</taxon>
        <taxon>Paraneoptera</taxon>
        <taxon>Thysanoptera</taxon>
        <taxon>Terebrantia</taxon>
        <taxon>Thripoidea</taxon>
        <taxon>Thripidae</taxon>
        <taxon>Frankliniella</taxon>
    </lineage>
</organism>